<comment type="caution">
    <text evidence="2">The sequence shown here is derived from an EMBL/GenBank/DDBJ whole genome shotgun (WGS) entry which is preliminary data.</text>
</comment>
<keyword evidence="1" id="KW-0732">Signal</keyword>
<keyword evidence="3" id="KW-1185">Reference proteome</keyword>
<reference evidence="2" key="1">
    <citation type="submission" date="2022-10" db="EMBL/GenBank/DDBJ databases">
        <title>Two novel species of Flavobacterium.</title>
        <authorList>
            <person name="Liu Q."/>
            <person name="Xin Y.-H."/>
        </authorList>
    </citation>
    <scope>NUCLEOTIDE SEQUENCE</scope>
    <source>
        <strain evidence="2">LS1R47</strain>
    </source>
</reference>
<dbReference type="EMBL" id="JAOZEV010000018">
    <property type="protein sequence ID" value="MCV9934170.1"/>
    <property type="molecule type" value="Genomic_DNA"/>
</dbReference>
<feature type="chain" id="PRO_5040871198" description="Outer membrane protein beta-barrel domain-containing protein" evidence="1">
    <location>
        <begin position="20"/>
        <end position="169"/>
    </location>
</feature>
<dbReference type="AlphaFoldDB" id="A0A9X3C9N3"/>
<sequence>MKKITLSIIAVLAFGFANAQDGHFKVGAHVGLPMGDIKDAYSVNLGVDVAYLWEVADKFSAGATTGYSTYLAKSYTFSDGINTVKIKGDAAGYIPVAATAQYSISDNLFVGADLGYAIYAGSGDGDGGVIYQPKFGYQAEKYEVYAGYKGISVDGGTFSSINVGFNYKF</sequence>
<gene>
    <name evidence="2" type="ORF">OIU80_17955</name>
</gene>
<evidence type="ECO:0000313" key="2">
    <source>
        <dbReference type="EMBL" id="MCV9934170.1"/>
    </source>
</evidence>
<dbReference type="Proteomes" id="UP001151133">
    <property type="component" value="Unassembled WGS sequence"/>
</dbReference>
<evidence type="ECO:0008006" key="4">
    <source>
        <dbReference type="Google" id="ProtNLM"/>
    </source>
</evidence>
<dbReference type="InterPro" id="IPR011250">
    <property type="entry name" value="OMP/PagP_B-barrel"/>
</dbReference>
<organism evidence="2 3">
    <name type="scientific">Flavobacterium frigoritolerans</name>
    <dbReference type="NCBI Taxonomy" id="2987686"/>
    <lineage>
        <taxon>Bacteria</taxon>
        <taxon>Pseudomonadati</taxon>
        <taxon>Bacteroidota</taxon>
        <taxon>Flavobacteriia</taxon>
        <taxon>Flavobacteriales</taxon>
        <taxon>Flavobacteriaceae</taxon>
        <taxon>Flavobacterium</taxon>
    </lineage>
</organism>
<evidence type="ECO:0000313" key="3">
    <source>
        <dbReference type="Proteomes" id="UP001151133"/>
    </source>
</evidence>
<feature type="signal peptide" evidence="1">
    <location>
        <begin position="1"/>
        <end position="19"/>
    </location>
</feature>
<protein>
    <recommendedName>
        <fullName evidence="4">Outer membrane protein beta-barrel domain-containing protein</fullName>
    </recommendedName>
</protein>
<dbReference type="RefSeq" id="WP_264288359.1">
    <property type="nucleotide sequence ID" value="NZ_JAOZEV010000018.1"/>
</dbReference>
<evidence type="ECO:0000256" key="1">
    <source>
        <dbReference type="SAM" id="SignalP"/>
    </source>
</evidence>
<name>A0A9X3C9N3_9FLAO</name>
<dbReference type="SUPFAM" id="SSF56925">
    <property type="entry name" value="OMPA-like"/>
    <property type="match status" value="1"/>
</dbReference>
<proteinExistence type="predicted"/>
<accession>A0A9X3C9N3</accession>